<dbReference type="SMART" id="SM00155">
    <property type="entry name" value="PLDc"/>
    <property type="match status" value="2"/>
</dbReference>
<evidence type="ECO:0000256" key="2">
    <source>
        <dbReference type="ARBA" id="ARBA00022475"/>
    </source>
</evidence>
<evidence type="ECO:0000256" key="3">
    <source>
        <dbReference type="ARBA" id="ARBA00022679"/>
    </source>
</evidence>
<keyword evidence="5" id="KW-0677">Repeat</keyword>
<evidence type="ECO:0000256" key="1">
    <source>
        <dbReference type="ARBA" id="ARBA00004236"/>
    </source>
</evidence>
<feature type="domain" description="PLD phosphodiesterase" evidence="10">
    <location>
        <begin position="208"/>
        <end position="235"/>
    </location>
</feature>
<evidence type="ECO:0000256" key="9">
    <source>
        <dbReference type="SAM" id="Phobius"/>
    </source>
</evidence>
<keyword evidence="2" id="KW-1003">Cell membrane</keyword>
<comment type="caution">
    <text evidence="11">The sequence shown here is derived from an EMBL/GenBank/DDBJ whole genome shotgun (WGS) entry which is preliminary data.</text>
</comment>
<dbReference type="RefSeq" id="WP_225672103.1">
    <property type="nucleotide sequence ID" value="NZ_JAEDAH010000018.1"/>
</dbReference>
<evidence type="ECO:0000313" key="12">
    <source>
        <dbReference type="Proteomes" id="UP000714380"/>
    </source>
</evidence>
<dbReference type="EMBL" id="JAEDAH010000018">
    <property type="protein sequence ID" value="MCA6062769.1"/>
    <property type="molecule type" value="Genomic_DNA"/>
</dbReference>
<dbReference type="SUPFAM" id="SSF56024">
    <property type="entry name" value="Phospholipase D/nuclease"/>
    <property type="match status" value="2"/>
</dbReference>
<keyword evidence="4 9" id="KW-0812">Transmembrane</keyword>
<proteinExistence type="predicted"/>
<dbReference type="Pfam" id="PF13091">
    <property type="entry name" value="PLDc_2"/>
    <property type="match status" value="2"/>
</dbReference>
<dbReference type="NCBIfam" id="TIGR04265">
    <property type="entry name" value="bac_cardiolipin"/>
    <property type="match status" value="1"/>
</dbReference>
<evidence type="ECO:0000256" key="6">
    <source>
        <dbReference type="ARBA" id="ARBA00022989"/>
    </source>
</evidence>
<dbReference type="PANTHER" id="PTHR21248">
    <property type="entry name" value="CARDIOLIPIN SYNTHASE"/>
    <property type="match status" value="1"/>
</dbReference>
<accession>A0ABS7ZMC5</accession>
<feature type="transmembrane region" description="Helical" evidence="9">
    <location>
        <begin position="6"/>
        <end position="26"/>
    </location>
</feature>
<evidence type="ECO:0000313" key="11">
    <source>
        <dbReference type="EMBL" id="MCA6062769.1"/>
    </source>
</evidence>
<evidence type="ECO:0000256" key="4">
    <source>
        <dbReference type="ARBA" id="ARBA00022692"/>
    </source>
</evidence>
<evidence type="ECO:0000259" key="10">
    <source>
        <dbReference type="PROSITE" id="PS50035"/>
    </source>
</evidence>
<keyword evidence="3" id="KW-0808">Transferase</keyword>
<evidence type="ECO:0000256" key="7">
    <source>
        <dbReference type="ARBA" id="ARBA00023136"/>
    </source>
</evidence>
<sequence length="463" mass="52648">MSATDWWIWPLILYTFGAIAALDALWQGRTAQGTIAWVLGLLLMPVVTLPLYAFFGSRRLHGYLRARRHGDHKLSFIAEDILSALQKNAAATDAMTQPLNNLFRLPMTRGNQCELLRSGHATFDAMFRSIAQAKHYVCVQFYIIRDDESGTALADALCEKAQAGVATFLLYDEIGSHGLSRKYLKRLREAGVRVSRFNPLQLRNRMQLNFRNHRKLVICDGNTAFVGGYNLGNEYLSNEQLSWRDTHLKILGPATLAFQQAFIEDWHWATGYIPSIRWDMPAPCGDSDVMCIATGPADETESASLYFSHLIHQARQRCWLVSPYFVPDQNLLSAIQLAGLRGLDIRILLPQKTDNWLVQQAMRSYITPLSRCNVKFYTYEAGFLHQKVILIDDEWTSIGSANLDNRSLRINFEIGALIRDRKLAKQTEDMLNDDFAASRPTSIHRHWWSVLLAKTSRLLSPLL</sequence>
<dbReference type="Proteomes" id="UP000714380">
    <property type="component" value="Unassembled WGS sequence"/>
</dbReference>
<dbReference type="InterPro" id="IPR001736">
    <property type="entry name" value="PLipase_D/transphosphatidylase"/>
</dbReference>
<organism evidence="11 12">
    <name type="scientific">Thalassolituus marinus</name>
    <dbReference type="NCBI Taxonomy" id="671053"/>
    <lineage>
        <taxon>Bacteria</taxon>
        <taxon>Pseudomonadati</taxon>
        <taxon>Pseudomonadota</taxon>
        <taxon>Gammaproteobacteria</taxon>
        <taxon>Oceanospirillales</taxon>
        <taxon>Oceanospirillaceae</taxon>
        <taxon>Thalassolituus</taxon>
    </lineage>
</organism>
<comment type="subcellular location">
    <subcellularLocation>
        <location evidence="1">Cell membrane</location>
    </subcellularLocation>
</comment>
<keyword evidence="6 9" id="KW-1133">Transmembrane helix</keyword>
<dbReference type="EC" id="2.7.8.-" evidence="8"/>
<dbReference type="InterPro" id="IPR025202">
    <property type="entry name" value="PLD-like_dom"/>
</dbReference>
<evidence type="ECO:0000256" key="5">
    <source>
        <dbReference type="ARBA" id="ARBA00022737"/>
    </source>
</evidence>
<dbReference type="PROSITE" id="PS50035">
    <property type="entry name" value="PLD"/>
    <property type="match status" value="2"/>
</dbReference>
<dbReference type="Gene3D" id="3.30.870.10">
    <property type="entry name" value="Endonuclease Chain A"/>
    <property type="match status" value="2"/>
</dbReference>
<protein>
    <recommendedName>
        <fullName evidence="8">Cardiolipin synthase</fullName>
        <ecNumber evidence="8">2.7.8.-</ecNumber>
    </recommendedName>
</protein>
<keyword evidence="12" id="KW-1185">Reference proteome</keyword>
<feature type="transmembrane region" description="Helical" evidence="9">
    <location>
        <begin position="35"/>
        <end position="55"/>
    </location>
</feature>
<evidence type="ECO:0000256" key="8">
    <source>
        <dbReference type="NCBIfam" id="TIGR04265"/>
    </source>
</evidence>
<reference evidence="11 12" key="1">
    <citation type="submission" date="2020-12" db="EMBL/GenBank/DDBJ databases">
        <title>Novel Thalassolituus-related marine hydrocarbonoclastic bacteria mediated algae-derived hydrocarbons mineralization in twilight zone of the northern South China Sea.</title>
        <authorList>
            <person name="Dong C."/>
        </authorList>
    </citation>
    <scope>NUCLEOTIDE SEQUENCE [LARGE SCALE GENOMIC DNA]</scope>
    <source>
        <strain evidence="11 12">IMCC1826</strain>
    </source>
</reference>
<dbReference type="PANTHER" id="PTHR21248:SF22">
    <property type="entry name" value="PHOSPHOLIPASE D"/>
    <property type="match status" value="1"/>
</dbReference>
<dbReference type="InterPro" id="IPR022924">
    <property type="entry name" value="Cardiolipin_synthase"/>
</dbReference>
<feature type="domain" description="PLD phosphodiesterase" evidence="10">
    <location>
        <begin position="380"/>
        <end position="407"/>
    </location>
</feature>
<name>A0ABS7ZMC5_9GAMM</name>
<gene>
    <name evidence="11" type="primary">cls</name>
    <name evidence="11" type="ORF">I9W95_04025</name>
</gene>
<keyword evidence="7 9" id="KW-0472">Membrane</keyword>